<gene>
    <name evidence="3" type="ORF">US19_C0015G0013</name>
</gene>
<keyword evidence="2" id="KW-0732">Signal</keyword>
<feature type="transmembrane region" description="Helical" evidence="1">
    <location>
        <begin position="266"/>
        <end position="289"/>
    </location>
</feature>
<keyword evidence="1" id="KW-1133">Transmembrane helix</keyword>
<feature type="transmembrane region" description="Helical" evidence="1">
    <location>
        <begin position="352"/>
        <end position="369"/>
    </location>
</feature>
<evidence type="ECO:0000313" key="4">
    <source>
        <dbReference type="Proteomes" id="UP000034492"/>
    </source>
</evidence>
<feature type="transmembrane region" description="Helical" evidence="1">
    <location>
        <begin position="195"/>
        <end position="213"/>
    </location>
</feature>
<feature type="chain" id="PRO_5002531921" evidence="2">
    <location>
        <begin position="24"/>
        <end position="475"/>
    </location>
</feature>
<feature type="transmembrane region" description="Helical" evidence="1">
    <location>
        <begin position="119"/>
        <end position="143"/>
    </location>
</feature>
<keyword evidence="1" id="KW-0812">Transmembrane</keyword>
<sequence length="475" mass="54303">MIKWLFILSLAFNALLIPQPVSAHAFGKLYNLPVPFWMYLYGGAAALLVSFLVIGYFLNNTSKNFIYPTINLSNNPFFSILTKSWFLNILKGISVFLLLLTIISGFIGENSAYSNFNMTFFWIFFVLVLPYFTAFFGNVYAFINPWKVLVEWGEKLLGRKVKGVAEYPKNLSYYPALLFYFLFIWIELFGKTGPFSLSLILIQYTFINLLGVMSIGKDNWFKYCEFFSVFLRLIGKIAPLEYHKGTLYLRPPFVGLLKDGAEHFSLLLFILFMLSSTAFDGFSTTLVWYKFYWQKVSVLITSLLGPEPYQAFQLVGLILSPFVFLAIYWILIALTKLITLSKLSIKKLMLEFAFTLIPIAFVYNLAHYYNLILSSGQEMIRLISDPFGYGWNLFGTAFYTPNLSILDAGVTWHVQVFLILIGHIAAVYLAHIAALRIFPTHRKALLSQLPMLILMVTYTLIGLWILAQPVTGGEI</sequence>
<feature type="signal peptide" evidence="2">
    <location>
        <begin position="1"/>
        <end position="23"/>
    </location>
</feature>
<feature type="transmembrane region" description="Helical" evidence="1">
    <location>
        <begin position="39"/>
        <end position="58"/>
    </location>
</feature>
<organism evidence="3 4">
    <name type="scientific">Candidatus Daviesbacteria bacterium GW2011_GWB1_36_5</name>
    <dbReference type="NCBI Taxonomy" id="1618426"/>
    <lineage>
        <taxon>Bacteria</taxon>
        <taxon>Candidatus Daviesiibacteriota</taxon>
    </lineage>
</organism>
<evidence type="ECO:0000313" key="3">
    <source>
        <dbReference type="EMBL" id="KKQ09220.1"/>
    </source>
</evidence>
<feature type="transmembrane region" description="Helical" evidence="1">
    <location>
        <begin position="449"/>
        <end position="467"/>
    </location>
</feature>
<feature type="transmembrane region" description="Helical" evidence="1">
    <location>
        <begin position="309"/>
        <end position="331"/>
    </location>
</feature>
<accession>A0A0G0F6W4</accession>
<feature type="transmembrane region" description="Helical" evidence="1">
    <location>
        <begin position="171"/>
        <end position="189"/>
    </location>
</feature>
<dbReference type="Proteomes" id="UP000034492">
    <property type="component" value="Unassembled WGS sequence"/>
</dbReference>
<dbReference type="EMBL" id="LBSA01000015">
    <property type="protein sequence ID" value="KKQ09220.1"/>
    <property type="molecule type" value="Genomic_DNA"/>
</dbReference>
<comment type="caution">
    <text evidence="3">The sequence shown here is derived from an EMBL/GenBank/DDBJ whole genome shotgun (WGS) entry which is preliminary data.</text>
</comment>
<keyword evidence="1" id="KW-0472">Membrane</keyword>
<feature type="transmembrane region" description="Helical" evidence="1">
    <location>
        <begin position="85"/>
        <end position="107"/>
    </location>
</feature>
<keyword evidence="3" id="KW-0378">Hydrolase</keyword>
<protein>
    <submittedName>
        <fullName evidence="3">Fenitrothion hydrolase FedB</fullName>
    </submittedName>
</protein>
<evidence type="ECO:0000256" key="2">
    <source>
        <dbReference type="SAM" id="SignalP"/>
    </source>
</evidence>
<dbReference type="PATRIC" id="fig|1618426.3.peg.582"/>
<name>A0A0G0F6W4_9BACT</name>
<dbReference type="AlphaFoldDB" id="A0A0G0F6W4"/>
<proteinExistence type="predicted"/>
<evidence type="ECO:0000256" key="1">
    <source>
        <dbReference type="SAM" id="Phobius"/>
    </source>
</evidence>
<reference evidence="3 4" key="1">
    <citation type="journal article" date="2015" name="Nature">
        <title>rRNA introns, odd ribosomes, and small enigmatic genomes across a large radiation of phyla.</title>
        <authorList>
            <person name="Brown C.T."/>
            <person name="Hug L.A."/>
            <person name="Thomas B.C."/>
            <person name="Sharon I."/>
            <person name="Castelle C.J."/>
            <person name="Singh A."/>
            <person name="Wilkins M.J."/>
            <person name="Williams K.H."/>
            <person name="Banfield J.F."/>
        </authorList>
    </citation>
    <scope>NUCLEOTIDE SEQUENCE [LARGE SCALE GENOMIC DNA]</scope>
</reference>
<feature type="transmembrane region" description="Helical" evidence="1">
    <location>
        <begin position="412"/>
        <end position="437"/>
    </location>
</feature>
<dbReference type="GO" id="GO:0016787">
    <property type="term" value="F:hydrolase activity"/>
    <property type="evidence" value="ECO:0007669"/>
    <property type="project" value="UniProtKB-KW"/>
</dbReference>